<dbReference type="VEuPathDB" id="VectorBase:GPPI009695"/>
<evidence type="ECO:0000313" key="1">
    <source>
        <dbReference type="EnsemblMetazoa" id="GPPI009695-PA"/>
    </source>
</evidence>
<evidence type="ECO:0000313" key="2">
    <source>
        <dbReference type="Proteomes" id="UP000092460"/>
    </source>
</evidence>
<dbReference type="EMBL" id="JXJN01003926">
    <property type="status" value="NOT_ANNOTATED_CDS"/>
    <property type="molecule type" value="Genomic_DNA"/>
</dbReference>
<proteinExistence type="predicted"/>
<reference evidence="2" key="1">
    <citation type="submission" date="2015-01" db="EMBL/GenBank/DDBJ databases">
        <authorList>
            <person name="Aksoy S."/>
            <person name="Warren W."/>
            <person name="Wilson R.K."/>
        </authorList>
    </citation>
    <scope>NUCLEOTIDE SEQUENCE [LARGE SCALE GENOMIC DNA]</scope>
    <source>
        <strain evidence="2">IAEA</strain>
    </source>
</reference>
<sequence length="78" mass="9037">MLNNRSSAKQQSQTLQRPSMKIFKEFSANFCNNFKAIMAKSPNLLANSYFVCKWCRTSTHSQQQQQQQQQSGYEKPSV</sequence>
<keyword evidence="2" id="KW-1185">Reference proteome</keyword>
<dbReference type="EnsemblMetazoa" id="GPPI009695-RA">
    <property type="protein sequence ID" value="GPPI009695-PA"/>
    <property type="gene ID" value="GPPI009695"/>
</dbReference>
<protein>
    <submittedName>
        <fullName evidence="1">Uncharacterized protein</fullName>
    </submittedName>
</protein>
<organism evidence="1 2">
    <name type="scientific">Glossina palpalis gambiensis</name>
    <dbReference type="NCBI Taxonomy" id="67801"/>
    <lineage>
        <taxon>Eukaryota</taxon>
        <taxon>Metazoa</taxon>
        <taxon>Ecdysozoa</taxon>
        <taxon>Arthropoda</taxon>
        <taxon>Hexapoda</taxon>
        <taxon>Insecta</taxon>
        <taxon>Pterygota</taxon>
        <taxon>Neoptera</taxon>
        <taxon>Endopterygota</taxon>
        <taxon>Diptera</taxon>
        <taxon>Brachycera</taxon>
        <taxon>Muscomorpha</taxon>
        <taxon>Hippoboscoidea</taxon>
        <taxon>Glossinidae</taxon>
        <taxon>Glossina</taxon>
    </lineage>
</organism>
<name>A0A1B0AV34_9MUSC</name>
<dbReference type="AlphaFoldDB" id="A0A1B0AV34"/>
<reference evidence="1" key="2">
    <citation type="submission" date="2020-05" db="UniProtKB">
        <authorList>
            <consortium name="EnsemblMetazoa"/>
        </authorList>
    </citation>
    <scope>IDENTIFICATION</scope>
    <source>
        <strain evidence="1">IAEA</strain>
    </source>
</reference>
<accession>A0A1B0AV34</accession>
<dbReference type="Proteomes" id="UP000092460">
    <property type="component" value="Unassembled WGS sequence"/>
</dbReference>